<evidence type="ECO:0000313" key="1">
    <source>
        <dbReference type="EMBL" id="ABW35099.1"/>
    </source>
</evidence>
<organism evidence="1 2">
    <name type="scientific">Deinococcus geothermalis (strain DSM 11300 / CIP 105573 / AG-3a)</name>
    <dbReference type="NCBI Taxonomy" id="319795"/>
    <lineage>
        <taxon>Bacteria</taxon>
        <taxon>Thermotogati</taxon>
        <taxon>Deinococcota</taxon>
        <taxon>Deinococci</taxon>
        <taxon>Deinococcales</taxon>
        <taxon>Deinococcaceae</taxon>
        <taxon>Deinococcus</taxon>
    </lineage>
</organism>
<protein>
    <submittedName>
        <fullName evidence="1">Glycosyl hydrolase family 46 related protein</fullName>
    </submittedName>
</protein>
<dbReference type="RefSeq" id="WP_012173288.1">
    <property type="nucleotide sequence ID" value="NC_009939.1"/>
</dbReference>
<dbReference type="GO" id="GO:0016787">
    <property type="term" value="F:hydrolase activity"/>
    <property type="evidence" value="ECO:0007669"/>
    <property type="project" value="UniProtKB-KW"/>
</dbReference>
<gene>
    <name evidence="1" type="ORF">Dgeo_3058</name>
</gene>
<dbReference type="AlphaFoldDB" id="A8ZRJ0"/>
<accession>A8ZRJ0</accession>
<proteinExistence type="predicted"/>
<keyword evidence="1" id="KW-0378">Hydrolase</keyword>
<evidence type="ECO:0000313" key="2">
    <source>
        <dbReference type="Proteomes" id="UP000002431"/>
    </source>
</evidence>
<sequence length="308" mass="33278">MNAATPLTVRLLAMIALFEGSAGGKINVWDEQYLSLGTLHYAVGQGSGARFLMRVYELDPAGTLACLGTPFVQAIKGGAPAIKAFCRDNIWKTGTKWQQAFTALSRLPAYQQADAELAAPYLASGQALAHRYGLHSERGLAWAFDRCVQQGGSPRPKVEKAYAQVKGKPEQAVMEALALAYAESANPRYLQTVKQRSLTVARGSSATSGYPGNVNLEAQFGLRLSAPWCDCAPPQPEIVPGVPRVFLYVPDSQRTILWDGDETDVYGGQRLTKAWLSQMALVVPVGGQTTVGALRIKRYGDGAFQLKK</sequence>
<keyword evidence="2" id="KW-1185">Reference proteome</keyword>
<keyword evidence="1" id="KW-0614">Plasmid</keyword>
<dbReference type="HOGENOM" id="CLU_902303_0_0_0"/>
<name>A8ZRJ0_DEIGD</name>
<dbReference type="Proteomes" id="UP000002431">
    <property type="component" value="Plasmid pDGEO02"/>
</dbReference>
<dbReference type="EMBL" id="CP000856">
    <property type="protein sequence ID" value="ABW35099.1"/>
    <property type="molecule type" value="Genomic_DNA"/>
</dbReference>
<reference evidence="1" key="1">
    <citation type="submission" date="2007-10" db="EMBL/GenBank/DDBJ databases">
        <title>Complete sequence of Plasmid2 pDGEO02 of Deinococcus geothermalis DSM 11300.</title>
        <authorList>
            <consortium name="US DOE Joint Genome Institute"/>
            <person name="Copeland A."/>
            <person name="Lucas S."/>
            <person name="Lapidus A."/>
            <person name="Barry K."/>
            <person name="Detter J.C."/>
            <person name="Glavina del Rio T."/>
            <person name="Hammon N."/>
            <person name="Israni S."/>
            <person name="Dalin E."/>
            <person name="Tice H."/>
            <person name="Pitluck S."/>
            <person name="Brettin T."/>
            <person name="Bruce D."/>
            <person name="Han C."/>
            <person name="Tapia R."/>
            <person name="Saunders E."/>
            <person name="Gilna P."/>
            <person name="Schmutz J."/>
            <person name="Larimer F."/>
            <person name="Land M."/>
            <person name="Hauser L."/>
            <person name="Kyrpides N."/>
            <person name="Kim E."/>
            <person name="Daly M.J."/>
            <person name="Fredrickson J.K."/>
            <person name="Makarova K.S."/>
            <person name="Gaidamakova E.K."/>
            <person name="Zhai M."/>
            <person name="Richardson P."/>
        </authorList>
    </citation>
    <scope>NUCLEOTIDE SEQUENCE [LARGE SCALE GENOMIC DNA]</scope>
    <source>
        <strain evidence="1">DSM 11300</strain>
        <plasmid evidence="1">pDGEO02</plasmid>
    </source>
</reference>
<geneLocation type="plasmid" evidence="1 2">
    <name>pDGEO02</name>
</geneLocation>
<dbReference type="KEGG" id="dge:Dgeo_3058"/>